<keyword evidence="4" id="KW-0808">Transferase</keyword>
<protein>
    <submittedName>
        <fullName evidence="15">Uncharacterized protein</fullName>
    </submittedName>
</protein>
<dbReference type="SUPFAM" id="SSF57845">
    <property type="entry name" value="B-box zinc-binding domain"/>
    <property type="match status" value="1"/>
</dbReference>
<dbReference type="CDD" id="cd12891">
    <property type="entry name" value="SPRY_PRY_C-I_2"/>
    <property type="match status" value="1"/>
</dbReference>
<dbReference type="InterPro" id="IPR000315">
    <property type="entry name" value="Znf_B-box"/>
</dbReference>
<evidence type="ECO:0000259" key="14">
    <source>
        <dbReference type="PROSITE" id="PS50188"/>
    </source>
</evidence>
<feature type="domain" description="B30.2/SPRY" evidence="14">
    <location>
        <begin position="333"/>
        <end position="520"/>
    </location>
</feature>
<name>A0AAV3A3W8_PYXAD</name>
<keyword evidence="16" id="KW-1185">Reference proteome</keyword>
<evidence type="ECO:0000256" key="1">
    <source>
        <dbReference type="ARBA" id="ARBA00004496"/>
    </source>
</evidence>
<evidence type="ECO:0000256" key="5">
    <source>
        <dbReference type="ARBA" id="ARBA00022723"/>
    </source>
</evidence>
<feature type="coiled-coil region" evidence="12">
    <location>
        <begin position="183"/>
        <end position="210"/>
    </location>
</feature>
<dbReference type="PROSITE" id="PS50188">
    <property type="entry name" value="B302_SPRY"/>
    <property type="match status" value="1"/>
</dbReference>
<dbReference type="SMART" id="SM00449">
    <property type="entry name" value="SPRY"/>
    <property type="match status" value="1"/>
</dbReference>
<dbReference type="InterPro" id="IPR003877">
    <property type="entry name" value="SPRY_dom"/>
</dbReference>
<dbReference type="InterPro" id="IPR003879">
    <property type="entry name" value="Butyrophylin_SPRY"/>
</dbReference>
<organism evidence="15 16">
    <name type="scientific">Pyxicephalus adspersus</name>
    <name type="common">African bullfrog</name>
    <dbReference type="NCBI Taxonomy" id="30357"/>
    <lineage>
        <taxon>Eukaryota</taxon>
        <taxon>Metazoa</taxon>
        <taxon>Chordata</taxon>
        <taxon>Craniata</taxon>
        <taxon>Vertebrata</taxon>
        <taxon>Euteleostomi</taxon>
        <taxon>Amphibia</taxon>
        <taxon>Batrachia</taxon>
        <taxon>Anura</taxon>
        <taxon>Neobatrachia</taxon>
        <taxon>Ranoidea</taxon>
        <taxon>Pyxicephalidae</taxon>
        <taxon>Pyxicephalinae</taxon>
        <taxon>Pyxicephalus</taxon>
    </lineage>
</organism>
<accession>A0AAV3A3W8</accession>
<dbReference type="PANTHER" id="PTHR25465">
    <property type="entry name" value="B-BOX DOMAIN CONTAINING"/>
    <property type="match status" value="1"/>
</dbReference>
<evidence type="ECO:0000256" key="8">
    <source>
        <dbReference type="ARBA" id="ARBA00022833"/>
    </source>
</evidence>
<dbReference type="Gene3D" id="3.30.160.60">
    <property type="entry name" value="Classic Zinc Finger"/>
    <property type="match status" value="1"/>
</dbReference>
<sequence>MASTGLQDELSCPICLNIYTEPVSLKCGHNFCQACIEEVLDVQKVCGTYSCPECREEHPGRPVLEKNRKLSNIAKMFLVTPQLEGFGVTCTFCVHAPFLAAKTCLQCETSLCEIHLNIHNSAVDHVLTEPTNSPVARKCQTHNKILEYHCCQDSSCICVSCFAVGCHRTHKVEALDEAMKKKKEKLGKDLDKLTSQVRDIEKQLENLLDLQVKKHKKVSDTKKMITSVFKEARKQLEEKETWILDSICKVEQKIESQTSDLIRELEMQKESMLRKMHQVEKLCTMTDPLLVLQDKETNSNEFVRSVDPGIVTKRAESSNKKFNEGLIMARLHVAFSDFVSKMKKVFYKNTADLLLDSDTACHNVVVSGDEKFASWVDALLKRSASPNRFITFCQVLAKNSFGEGQHYWEVEASESSFWMVGLAYCSIPRKGARIGCNKQSWCLNRAENGYCAIHNSKEFTIHPKSPIQRLGIYLDYEAGCLSFYQLCDSVIRLYTFHATFTEPLHPAFLVWKNGWIRITN</sequence>
<feature type="domain" description="RING-type" evidence="13">
    <location>
        <begin position="12"/>
        <end position="55"/>
    </location>
</feature>
<dbReference type="InterPro" id="IPR018957">
    <property type="entry name" value="Znf_C3HC4_RING-type"/>
</dbReference>
<comment type="caution">
    <text evidence="15">The sequence shown here is derived from an EMBL/GenBank/DDBJ whole genome shotgun (WGS) entry which is preliminary data.</text>
</comment>
<dbReference type="InterPro" id="IPR017907">
    <property type="entry name" value="Znf_RING_CS"/>
</dbReference>
<dbReference type="GO" id="GO:0016740">
    <property type="term" value="F:transferase activity"/>
    <property type="evidence" value="ECO:0007669"/>
    <property type="project" value="UniProtKB-KW"/>
</dbReference>
<keyword evidence="9" id="KW-0391">Immunity</keyword>
<dbReference type="Gene3D" id="2.60.120.920">
    <property type="match status" value="1"/>
</dbReference>
<dbReference type="InterPro" id="IPR001841">
    <property type="entry name" value="Znf_RING"/>
</dbReference>
<dbReference type="SMART" id="SM00589">
    <property type="entry name" value="PRY"/>
    <property type="match status" value="1"/>
</dbReference>
<dbReference type="SUPFAM" id="SSF57850">
    <property type="entry name" value="RING/U-box"/>
    <property type="match status" value="1"/>
</dbReference>
<dbReference type="PRINTS" id="PR01407">
    <property type="entry name" value="BUTYPHLNCDUF"/>
</dbReference>
<evidence type="ECO:0000259" key="13">
    <source>
        <dbReference type="PROSITE" id="PS50089"/>
    </source>
</evidence>
<dbReference type="Gene3D" id="4.10.830.40">
    <property type="match status" value="1"/>
</dbReference>
<dbReference type="PANTHER" id="PTHR25465:SF41">
    <property type="entry name" value="E3 UBIQUITIN-PROTEIN LIGASE RNF135"/>
    <property type="match status" value="1"/>
</dbReference>
<keyword evidence="7" id="KW-0833">Ubl conjugation pathway</keyword>
<keyword evidence="6 11" id="KW-0863">Zinc-finger</keyword>
<dbReference type="SMART" id="SM00184">
    <property type="entry name" value="RING"/>
    <property type="match status" value="1"/>
</dbReference>
<keyword evidence="8" id="KW-0862">Zinc</keyword>
<evidence type="ECO:0000313" key="15">
    <source>
        <dbReference type="EMBL" id="DBA19086.1"/>
    </source>
</evidence>
<keyword evidence="5" id="KW-0479">Metal-binding</keyword>
<dbReference type="SMART" id="SM00336">
    <property type="entry name" value="BBOX"/>
    <property type="match status" value="1"/>
</dbReference>
<dbReference type="AlphaFoldDB" id="A0AAV3A3W8"/>
<dbReference type="Gene3D" id="3.30.40.10">
    <property type="entry name" value="Zinc/RING finger domain, C3HC4 (zinc finger)"/>
    <property type="match status" value="1"/>
</dbReference>
<dbReference type="InterPro" id="IPR051051">
    <property type="entry name" value="E3_ubiq-ligase_TRIM/RNF"/>
</dbReference>
<dbReference type="PROSITE" id="PS50089">
    <property type="entry name" value="ZF_RING_2"/>
    <property type="match status" value="1"/>
</dbReference>
<dbReference type="SUPFAM" id="SSF49899">
    <property type="entry name" value="Concanavalin A-like lectins/glucanases"/>
    <property type="match status" value="1"/>
</dbReference>
<evidence type="ECO:0000256" key="6">
    <source>
        <dbReference type="ARBA" id="ARBA00022771"/>
    </source>
</evidence>
<dbReference type="Pfam" id="PF00643">
    <property type="entry name" value="zf-B_box"/>
    <property type="match status" value="1"/>
</dbReference>
<dbReference type="InterPro" id="IPR043136">
    <property type="entry name" value="B30.2/SPRY_sf"/>
</dbReference>
<dbReference type="InterPro" id="IPR001870">
    <property type="entry name" value="B30.2/SPRY"/>
</dbReference>
<evidence type="ECO:0000256" key="3">
    <source>
        <dbReference type="ARBA" id="ARBA00022588"/>
    </source>
</evidence>
<keyword evidence="2" id="KW-0963">Cytoplasm</keyword>
<keyword evidence="10 12" id="KW-0175">Coiled coil</keyword>
<dbReference type="InterPro" id="IPR006574">
    <property type="entry name" value="PRY"/>
</dbReference>
<dbReference type="GO" id="GO:0005737">
    <property type="term" value="C:cytoplasm"/>
    <property type="evidence" value="ECO:0007669"/>
    <property type="project" value="UniProtKB-SubCell"/>
</dbReference>
<dbReference type="PROSITE" id="PS00518">
    <property type="entry name" value="ZF_RING_1"/>
    <property type="match status" value="1"/>
</dbReference>
<dbReference type="Proteomes" id="UP001181693">
    <property type="component" value="Unassembled WGS sequence"/>
</dbReference>
<dbReference type="Pfam" id="PF00622">
    <property type="entry name" value="SPRY"/>
    <property type="match status" value="1"/>
</dbReference>
<dbReference type="GO" id="GO:0045087">
    <property type="term" value="P:innate immune response"/>
    <property type="evidence" value="ECO:0007669"/>
    <property type="project" value="UniProtKB-KW"/>
</dbReference>
<evidence type="ECO:0000256" key="11">
    <source>
        <dbReference type="PROSITE-ProRule" id="PRU00175"/>
    </source>
</evidence>
<dbReference type="Pfam" id="PF00097">
    <property type="entry name" value="zf-C3HC4"/>
    <property type="match status" value="1"/>
</dbReference>
<evidence type="ECO:0000256" key="12">
    <source>
        <dbReference type="SAM" id="Coils"/>
    </source>
</evidence>
<dbReference type="InterPro" id="IPR013320">
    <property type="entry name" value="ConA-like_dom_sf"/>
</dbReference>
<dbReference type="EMBL" id="DYDO01000008">
    <property type="protein sequence ID" value="DBA19086.1"/>
    <property type="molecule type" value="Genomic_DNA"/>
</dbReference>
<evidence type="ECO:0000256" key="7">
    <source>
        <dbReference type="ARBA" id="ARBA00022786"/>
    </source>
</evidence>
<dbReference type="GO" id="GO:0008270">
    <property type="term" value="F:zinc ion binding"/>
    <property type="evidence" value="ECO:0007669"/>
    <property type="project" value="UniProtKB-KW"/>
</dbReference>
<proteinExistence type="predicted"/>
<evidence type="ECO:0000256" key="2">
    <source>
        <dbReference type="ARBA" id="ARBA00022490"/>
    </source>
</evidence>
<comment type="subcellular location">
    <subcellularLocation>
        <location evidence="1">Cytoplasm</location>
    </subcellularLocation>
</comment>
<dbReference type="InterPro" id="IPR013083">
    <property type="entry name" value="Znf_RING/FYVE/PHD"/>
</dbReference>
<evidence type="ECO:0000313" key="16">
    <source>
        <dbReference type="Proteomes" id="UP001181693"/>
    </source>
</evidence>
<gene>
    <name evidence="15" type="ORF">GDO54_014959</name>
</gene>
<evidence type="ECO:0000256" key="4">
    <source>
        <dbReference type="ARBA" id="ARBA00022679"/>
    </source>
</evidence>
<evidence type="ECO:0000256" key="9">
    <source>
        <dbReference type="ARBA" id="ARBA00022859"/>
    </source>
</evidence>
<evidence type="ECO:0000256" key="10">
    <source>
        <dbReference type="ARBA" id="ARBA00023054"/>
    </source>
</evidence>
<reference evidence="15" key="1">
    <citation type="thesis" date="2020" institute="ProQuest LLC" country="789 East Eisenhower Parkway, Ann Arbor, MI, USA">
        <title>Comparative Genomics and Chromosome Evolution.</title>
        <authorList>
            <person name="Mudd A.B."/>
        </authorList>
    </citation>
    <scope>NUCLEOTIDE SEQUENCE</scope>
    <source>
        <strain evidence="15">1538</strain>
        <tissue evidence="15">Blood</tissue>
    </source>
</reference>
<dbReference type="CDD" id="cd19769">
    <property type="entry name" value="Bbox2_TRIM16-like"/>
    <property type="match status" value="1"/>
</dbReference>
<keyword evidence="3" id="KW-0399">Innate immunity</keyword>